<comment type="function">
    <text evidence="6">Methylates ribosomal protein L11.</text>
</comment>
<dbReference type="PANTHER" id="PTHR43648">
    <property type="entry name" value="ELECTRON TRANSFER FLAVOPROTEIN BETA SUBUNIT LYSINE METHYLTRANSFERASE"/>
    <property type="match status" value="1"/>
</dbReference>
<keyword evidence="8" id="KW-1185">Reference proteome</keyword>
<dbReference type="PANTHER" id="PTHR43648:SF1">
    <property type="entry name" value="ELECTRON TRANSFER FLAVOPROTEIN BETA SUBUNIT LYSINE METHYLTRANSFERASE"/>
    <property type="match status" value="1"/>
</dbReference>
<feature type="binding site" evidence="6">
    <location>
        <position position="161"/>
    </location>
    <ligand>
        <name>S-adenosyl-L-methionine</name>
        <dbReference type="ChEBI" id="CHEBI:59789"/>
    </ligand>
</feature>
<keyword evidence="4 6" id="KW-0808">Transferase</keyword>
<organism evidence="7 8">
    <name type="scientific">Amaricoccus macauensis</name>
    <dbReference type="NCBI Taxonomy" id="57001"/>
    <lineage>
        <taxon>Bacteria</taxon>
        <taxon>Pseudomonadati</taxon>
        <taxon>Pseudomonadota</taxon>
        <taxon>Alphaproteobacteria</taxon>
        <taxon>Rhodobacterales</taxon>
        <taxon>Paracoccaceae</taxon>
        <taxon>Amaricoccus</taxon>
    </lineage>
</organism>
<dbReference type="Proteomes" id="UP000549457">
    <property type="component" value="Unassembled WGS sequence"/>
</dbReference>
<dbReference type="GO" id="GO:0032259">
    <property type="term" value="P:methylation"/>
    <property type="evidence" value="ECO:0007669"/>
    <property type="project" value="UniProtKB-KW"/>
</dbReference>
<evidence type="ECO:0000256" key="5">
    <source>
        <dbReference type="ARBA" id="ARBA00022691"/>
    </source>
</evidence>
<name>A0A840SNF8_9RHOB</name>
<gene>
    <name evidence="6" type="primary">prmA</name>
    <name evidence="7" type="ORF">HNP73_002480</name>
</gene>
<evidence type="ECO:0000313" key="7">
    <source>
        <dbReference type="EMBL" id="MBB5222544.1"/>
    </source>
</evidence>
<keyword evidence="7" id="KW-0687">Ribonucleoprotein</keyword>
<keyword evidence="5 6" id="KW-0949">S-adenosyl-L-methionine</keyword>
<evidence type="ECO:0000256" key="3">
    <source>
        <dbReference type="ARBA" id="ARBA00022603"/>
    </source>
</evidence>
<dbReference type="GO" id="GO:0008276">
    <property type="term" value="F:protein methyltransferase activity"/>
    <property type="evidence" value="ECO:0007669"/>
    <property type="project" value="UniProtKB-UniRule"/>
</dbReference>
<comment type="caution">
    <text evidence="7">The sequence shown here is derived from an EMBL/GenBank/DDBJ whole genome shotgun (WGS) entry which is preliminary data.</text>
</comment>
<keyword evidence="2 6" id="KW-0963">Cytoplasm</keyword>
<feature type="binding site" evidence="6">
    <location>
        <position position="137"/>
    </location>
    <ligand>
        <name>S-adenosyl-L-methionine</name>
        <dbReference type="ChEBI" id="CHEBI:59789"/>
    </ligand>
</feature>
<keyword evidence="7" id="KW-0689">Ribosomal protein</keyword>
<sequence length="295" mass="30976">MTTGVPVLRRATAAIHGRPAAETLRDALDELDPAPLASDINDHDDGSGLWDVSGIFGEAPDEVALALLADAHGSDSFVVERIEDRDWVAQVRAELTPVEAGRFVVFGSHDRERIGPNRIGLEIEAAQAFGTGHHATTRGCLLALDTLLRRGFVARRVADIGGGTGVLAMAATSVWPAVAIAGDIDPVATVTARENVAANGVASRVSCVTAAGFRHPRLHAAAPFDLVFANILAGPLKRIAPQMAAAQETGGVAILSGILSRQAAGVVAVYRGWGYRVIERVPIDGWTTLVLGMHR</sequence>
<accession>A0A840SNF8</accession>
<dbReference type="InterPro" id="IPR004498">
    <property type="entry name" value="Ribosomal_PrmA_MeTrfase"/>
</dbReference>
<comment type="similarity">
    <text evidence="1 6">Belongs to the methyltransferase superfamily. PrmA family.</text>
</comment>
<reference evidence="7 8" key="1">
    <citation type="submission" date="2020-08" db="EMBL/GenBank/DDBJ databases">
        <title>Genomic Encyclopedia of Type Strains, Phase IV (KMG-IV): sequencing the most valuable type-strain genomes for metagenomic binning, comparative biology and taxonomic classification.</title>
        <authorList>
            <person name="Goeker M."/>
        </authorList>
    </citation>
    <scope>NUCLEOTIDE SEQUENCE [LARGE SCALE GENOMIC DNA]</scope>
    <source>
        <strain evidence="7 8">DSM 101730</strain>
    </source>
</reference>
<evidence type="ECO:0000256" key="6">
    <source>
        <dbReference type="HAMAP-Rule" id="MF_00735"/>
    </source>
</evidence>
<evidence type="ECO:0000256" key="4">
    <source>
        <dbReference type="ARBA" id="ARBA00022679"/>
    </source>
</evidence>
<dbReference type="HAMAP" id="MF_00735">
    <property type="entry name" value="Methyltr_PrmA"/>
    <property type="match status" value="1"/>
</dbReference>
<dbReference type="InterPro" id="IPR050078">
    <property type="entry name" value="Ribosomal_L11_MeTrfase_PrmA"/>
</dbReference>
<evidence type="ECO:0000256" key="2">
    <source>
        <dbReference type="ARBA" id="ARBA00022490"/>
    </source>
</evidence>
<comment type="subcellular location">
    <subcellularLocation>
        <location evidence="6">Cytoplasm</location>
    </subcellularLocation>
</comment>
<dbReference type="SUPFAM" id="SSF53335">
    <property type="entry name" value="S-adenosyl-L-methionine-dependent methyltransferases"/>
    <property type="match status" value="1"/>
</dbReference>
<dbReference type="AlphaFoldDB" id="A0A840SNF8"/>
<evidence type="ECO:0000313" key="8">
    <source>
        <dbReference type="Proteomes" id="UP000549457"/>
    </source>
</evidence>
<dbReference type="EC" id="2.1.1.-" evidence="6"/>
<dbReference type="Pfam" id="PF06325">
    <property type="entry name" value="PrmA"/>
    <property type="match status" value="1"/>
</dbReference>
<dbReference type="InterPro" id="IPR029063">
    <property type="entry name" value="SAM-dependent_MTases_sf"/>
</dbReference>
<comment type="catalytic activity">
    <reaction evidence="6">
        <text>L-lysyl-[protein] + 3 S-adenosyl-L-methionine = N(6),N(6),N(6)-trimethyl-L-lysyl-[protein] + 3 S-adenosyl-L-homocysteine + 3 H(+)</text>
        <dbReference type="Rhea" id="RHEA:54192"/>
        <dbReference type="Rhea" id="RHEA-COMP:9752"/>
        <dbReference type="Rhea" id="RHEA-COMP:13826"/>
        <dbReference type="ChEBI" id="CHEBI:15378"/>
        <dbReference type="ChEBI" id="CHEBI:29969"/>
        <dbReference type="ChEBI" id="CHEBI:57856"/>
        <dbReference type="ChEBI" id="CHEBI:59789"/>
        <dbReference type="ChEBI" id="CHEBI:61961"/>
    </reaction>
</comment>
<dbReference type="Gene3D" id="3.40.50.150">
    <property type="entry name" value="Vaccinia Virus protein VP39"/>
    <property type="match status" value="1"/>
</dbReference>
<proteinExistence type="inferred from homology"/>
<evidence type="ECO:0000256" key="1">
    <source>
        <dbReference type="ARBA" id="ARBA00009741"/>
    </source>
</evidence>
<dbReference type="GO" id="GO:0005737">
    <property type="term" value="C:cytoplasm"/>
    <property type="evidence" value="ECO:0007669"/>
    <property type="project" value="UniProtKB-SubCell"/>
</dbReference>
<dbReference type="RefSeq" id="WP_343063283.1">
    <property type="nucleotide sequence ID" value="NZ_JACHFM010000002.1"/>
</dbReference>
<dbReference type="CDD" id="cd02440">
    <property type="entry name" value="AdoMet_MTases"/>
    <property type="match status" value="1"/>
</dbReference>
<feature type="binding site" evidence="6">
    <location>
        <position position="183"/>
    </location>
    <ligand>
        <name>S-adenosyl-L-methionine</name>
        <dbReference type="ChEBI" id="CHEBI:59789"/>
    </ligand>
</feature>
<keyword evidence="3 6" id="KW-0489">Methyltransferase</keyword>
<feature type="binding site" evidence="6">
    <location>
        <position position="230"/>
    </location>
    <ligand>
        <name>S-adenosyl-L-methionine</name>
        <dbReference type="ChEBI" id="CHEBI:59789"/>
    </ligand>
</feature>
<protein>
    <recommendedName>
        <fullName evidence="6">Ribosomal protein L11 methyltransferase</fullName>
        <shortName evidence="6">L11 Mtase</shortName>
        <ecNumber evidence="6">2.1.1.-</ecNumber>
    </recommendedName>
</protein>
<dbReference type="EMBL" id="JACHFM010000002">
    <property type="protein sequence ID" value="MBB5222544.1"/>
    <property type="molecule type" value="Genomic_DNA"/>
</dbReference>
<dbReference type="GO" id="GO:0005840">
    <property type="term" value="C:ribosome"/>
    <property type="evidence" value="ECO:0007669"/>
    <property type="project" value="UniProtKB-KW"/>
</dbReference>